<dbReference type="EMBL" id="HG994594">
    <property type="protein sequence ID" value="CAF2862205.1"/>
    <property type="molecule type" value="Genomic_DNA"/>
</dbReference>
<evidence type="ECO:0000313" key="2">
    <source>
        <dbReference type="EMBL" id="CAF2862205.1"/>
    </source>
</evidence>
<sequence>MLESVPKPCLKPQSSYSSDESNASSYESTSVQSQLVSYRKSVSFADSIGGDLCHIRTFAKGINDALMFEDDWWKDCALNPWNDEDEDEEHDDLDLLDYCTDYYGYIDETAEESDDNDIYNLPLYVVSSPPTKDSTPISFAQEIQSEESEVVRTFVAPGDLPEFDSILRERLFCVEDVNLTTMSGGGLRISGSLKLREPSSEPIPLVLPVSMDGWDSLLQMETFSILEEDCGNRHTFQVEARHLDLRVGDDLELQITATFGDKAKFQPGRSLW</sequence>
<feature type="region of interest" description="Disordered" evidence="1">
    <location>
        <begin position="1"/>
        <end position="24"/>
    </location>
</feature>
<gene>
    <name evidence="2" type="ORF">LSAA_6102</name>
</gene>
<dbReference type="AlphaFoldDB" id="A0A7R8H5E7"/>
<evidence type="ECO:0000313" key="3">
    <source>
        <dbReference type="Proteomes" id="UP000675881"/>
    </source>
</evidence>
<evidence type="ECO:0000256" key="1">
    <source>
        <dbReference type="SAM" id="MobiDB-lite"/>
    </source>
</evidence>
<proteinExistence type="predicted"/>
<accession>A0A7R8H5E7</accession>
<organism evidence="2 3">
    <name type="scientific">Lepeophtheirus salmonis</name>
    <name type="common">Salmon louse</name>
    <name type="synonym">Caligus salmonis</name>
    <dbReference type="NCBI Taxonomy" id="72036"/>
    <lineage>
        <taxon>Eukaryota</taxon>
        <taxon>Metazoa</taxon>
        <taxon>Ecdysozoa</taxon>
        <taxon>Arthropoda</taxon>
        <taxon>Crustacea</taxon>
        <taxon>Multicrustacea</taxon>
        <taxon>Hexanauplia</taxon>
        <taxon>Copepoda</taxon>
        <taxon>Siphonostomatoida</taxon>
        <taxon>Caligidae</taxon>
        <taxon>Lepeophtheirus</taxon>
    </lineage>
</organism>
<name>A0A7R8H5E7_LEPSM</name>
<feature type="compositionally biased region" description="Low complexity" evidence="1">
    <location>
        <begin position="14"/>
        <end position="24"/>
    </location>
</feature>
<protein>
    <submittedName>
        <fullName evidence="2">(salmon louse) hypothetical protein</fullName>
    </submittedName>
</protein>
<reference evidence="2" key="1">
    <citation type="submission" date="2021-02" db="EMBL/GenBank/DDBJ databases">
        <authorList>
            <person name="Bekaert M."/>
        </authorList>
    </citation>
    <scope>NUCLEOTIDE SEQUENCE</scope>
    <source>
        <strain evidence="2">IoA-00</strain>
    </source>
</reference>
<keyword evidence="3" id="KW-1185">Reference proteome</keyword>
<dbReference type="Proteomes" id="UP000675881">
    <property type="component" value="Chromosome 15"/>
</dbReference>